<evidence type="ECO:0000313" key="2">
    <source>
        <dbReference type="Proteomes" id="UP000019373"/>
    </source>
</evidence>
<dbReference type="EMBL" id="KE720913">
    <property type="protein sequence ID" value="ERF73922.1"/>
    <property type="molecule type" value="Genomic_DNA"/>
</dbReference>
<name>U1G8X5_ENDPU</name>
<accession>U1G8X5</accession>
<keyword evidence="2" id="KW-1185">Reference proteome</keyword>
<sequence length="110" mass="11972">MTGTGKSTIAYTVAQWLTEQRAFGVMDLGAFGPASFLKAAKEVEVHRLDVLEVIRSNPDICSKALGEEFRMLISPLSQQIVTAPPHPIHIIVVDALDACTTKDINKVPQL</sequence>
<dbReference type="SUPFAM" id="SSF52540">
    <property type="entry name" value="P-loop containing nucleoside triphosphate hydrolases"/>
    <property type="match status" value="1"/>
</dbReference>
<dbReference type="GeneID" id="19240298"/>
<dbReference type="RefSeq" id="XP_007800392.1">
    <property type="nucleotide sequence ID" value="XM_007802201.1"/>
</dbReference>
<organism evidence="1 2">
    <name type="scientific">Endocarpon pusillum (strain Z07020 / HMAS-L-300199)</name>
    <name type="common">Lichen-forming fungus</name>
    <dbReference type="NCBI Taxonomy" id="1263415"/>
    <lineage>
        <taxon>Eukaryota</taxon>
        <taxon>Fungi</taxon>
        <taxon>Dikarya</taxon>
        <taxon>Ascomycota</taxon>
        <taxon>Pezizomycotina</taxon>
        <taxon>Eurotiomycetes</taxon>
        <taxon>Chaetothyriomycetidae</taxon>
        <taxon>Verrucariales</taxon>
        <taxon>Verrucariaceae</taxon>
        <taxon>Endocarpon</taxon>
    </lineage>
</organism>
<dbReference type="AlphaFoldDB" id="U1G8X5"/>
<dbReference type="InterPro" id="IPR027417">
    <property type="entry name" value="P-loop_NTPase"/>
</dbReference>
<gene>
    <name evidence="1" type="ORF">EPUS_05345</name>
</gene>
<dbReference type="OrthoDB" id="674604at2759"/>
<dbReference type="HOGENOM" id="CLU_2171038_0_0_1"/>
<proteinExistence type="predicted"/>
<evidence type="ECO:0000313" key="1">
    <source>
        <dbReference type="EMBL" id="ERF73922.1"/>
    </source>
</evidence>
<reference evidence="2" key="1">
    <citation type="journal article" date="2014" name="BMC Genomics">
        <title>Genome characteristics reveal the impact of lichenization on lichen-forming fungus Endocarpon pusillum Hedwig (Verrucariales, Ascomycota).</title>
        <authorList>
            <person name="Wang Y.-Y."/>
            <person name="Liu B."/>
            <person name="Zhang X.-Y."/>
            <person name="Zhou Q.-M."/>
            <person name="Zhang T."/>
            <person name="Li H."/>
            <person name="Yu Y.-F."/>
            <person name="Zhang X.-L."/>
            <person name="Hao X.-Y."/>
            <person name="Wang M."/>
            <person name="Wang L."/>
            <person name="Wei J.-C."/>
        </authorList>
    </citation>
    <scope>NUCLEOTIDE SEQUENCE [LARGE SCALE GENOMIC DNA]</scope>
    <source>
        <strain evidence="2">Z07020 / HMAS-L-300199</strain>
    </source>
</reference>
<protein>
    <submittedName>
        <fullName evidence="1">Uncharacterized protein</fullName>
    </submittedName>
</protein>
<dbReference type="Proteomes" id="UP000019373">
    <property type="component" value="Unassembled WGS sequence"/>
</dbReference>